<dbReference type="Gene3D" id="1.10.510.10">
    <property type="entry name" value="Transferase(Phosphotransferase) domain 1"/>
    <property type="match status" value="1"/>
</dbReference>
<dbReference type="EMBL" id="CAUYUJ010009813">
    <property type="protein sequence ID" value="CAK0827742.1"/>
    <property type="molecule type" value="Genomic_DNA"/>
</dbReference>
<name>A0ABN9S7H8_9DINO</name>
<dbReference type="InterPro" id="IPR050205">
    <property type="entry name" value="CDPK_Ser/Thr_kinases"/>
</dbReference>
<keyword evidence="5" id="KW-0067">ATP-binding</keyword>
<evidence type="ECO:0000256" key="3">
    <source>
        <dbReference type="ARBA" id="ARBA00022741"/>
    </source>
</evidence>
<protein>
    <recommendedName>
        <fullName evidence="7">Protein kinase domain-containing protein</fullName>
    </recommendedName>
</protein>
<evidence type="ECO:0000256" key="4">
    <source>
        <dbReference type="ARBA" id="ARBA00022777"/>
    </source>
</evidence>
<reference evidence="8" key="1">
    <citation type="submission" date="2023-10" db="EMBL/GenBank/DDBJ databases">
        <authorList>
            <person name="Chen Y."/>
            <person name="Shah S."/>
            <person name="Dougan E. K."/>
            <person name="Thang M."/>
            <person name="Chan C."/>
        </authorList>
    </citation>
    <scope>NUCLEOTIDE SEQUENCE [LARGE SCALE GENOMIC DNA]</scope>
</reference>
<feature type="region of interest" description="Disordered" evidence="6">
    <location>
        <begin position="1"/>
        <end position="53"/>
    </location>
</feature>
<proteinExistence type="predicted"/>
<keyword evidence="1" id="KW-0723">Serine/threonine-protein kinase</keyword>
<dbReference type="PROSITE" id="PS50011">
    <property type="entry name" value="PROTEIN_KINASE_DOM"/>
    <property type="match status" value="1"/>
</dbReference>
<keyword evidence="4" id="KW-0418">Kinase</keyword>
<dbReference type="SMART" id="SM00220">
    <property type="entry name" value="S_TKc"/>
    <property type="match status" value="1"/>
</dbReference>
<feature type="compositionally biased region" description="Low complexity" evidence="6">
    <location>
        <begin position="37"/>
        <end position="53"/>
    </location>
</feature>
<feature type="domain" description="Protein kinase" evidence="7">
    <location>
        <begin position="78"/>
        <end position="298"/>
    </location>
</feature>
<dbReference type="Pfam" id="PF00069">
    <property type="entry name" value="Pkinase"/>
    <property type="match status" value="1"/>
</dbReference>
<dbReference type="PROSITE" id="PS00108">
    <property type="entry name" value="PROTEIN_KINASE_ST"/>
    <property type="match status" value="1"/>
</dbReference>
<evidence type="ECO:0000313" key="9">
    <source>
        <dbReference type="Proteomes" id="UP001189429"/>
    </source>
</evidence>
<keyword evidence="3" id="KW-0547">Nucleotide-binding</keyword>
<accession>A0ABN9S7H8</accession>
<gene>
    <name evidence="8" type="ORF">PCOR1329_LOCUS27198</name>
</gene>
<evidence type="ECO:0000256" key="1">
    <source>
        <dbReference type="ARBA" id="ARBA00022527"/>
    </source>
</evidence>
<evidence type="ECO:0000256" key="2">
    <source>
        <dbReference type="ARBA" id="ARBA00022679"/>
    </source>
</evidence>
<evidence type="ECO:0000259" key="7">
    <source>
        <dbReference type="PROSITE" id="PS50011"/>
    </source>
</evidence>
<dbReference type="SUPFAM" id="SSF56112">
    <property type="entry name" value="Protein kinase-like (PK-like)"/>
    <property type="match status" value="1"/>
</dbReference>
<dbReference type="InterPro" id="IPR011009">
    <property type="entry name" value="Kinase-like_dom_sf"/>
</dbReference>
<evidence type="ECO:0000256" key="6">
    <source>
        <dbReference type="SAM" id="MobiDB-lite"/>
    </source>
</evidence>
<sequence length="298" mass="32738">MGAAVGGCCTQREDEDGDRRLPAPPPARPASSTCGVASASSARRPSPSPLGPESLGSDCGLVLSGFATANTSRLNDCYEMKKQMGKGSYGSVTLAVKRDSKAERAVKTIAKEKLRGRKNRENSTMKLFRKEVEIMSMLDHPHIVRLFETFEDSKNYHLVMEVCSGGELFDRIVSAVHFTEIQAAHCVEQIVKGGGPWDMHTLGIAHRDLKPENFLCLNDDPIETNVIKIIDFGLAARVTRGKMLTTSLGTPYYVAPEVLQQSYDELCDMWSCGVIMYVLLTARFLSLGRLPLQFCRGS</sequence>
<evidence type="ECO:0000313" key="8">
    <source>
        <dbReference type="EMBL" id="CAK0827742.1"/>
    </source>
</evidence>
<comment type="caution">
    <text evidence="8">The sequence shown here is derived from an EMBL/GenBank/DDBJ whole genome shotgun (WGS) entry which is preliminary data.</text>
</comment>
<keyword evidence="2" id="KW-0808">Transferase</keyword>
<evidence type="ECO:0000256" key="5">
    <source>
        <dbReference type="ARBA" id="ARBA00022840"/>
    </source>
</evidence>
<organism evidence="8 9">
    <name type="scientific">Prorocentrum cordatum</name>
    <dbReference type="NCBI Taxonomy" id="2364126"/>
    <lineage>
        <taxon>Eukaryota</taxon>
        <taxon>Sar</taxon>
        <taxon>Alveolata</taxon>
        <taxon>Dinophyceae</taxon>
        <taxon>Prorocentrales</taxon>
        <taxon>Prorocentraceae</taxon>
        <taxon>Prorocentrum</taxon>
    </lineage>
</organism>
<dbReference type="Proteomes" id="UP001189429">
    <property type="component" value="Unassembled WGS sequence"/>
</dbReference>
<keyword evidence="9" id="KW-1185">Reference proteome</keyword>
<dbReference type="InterPro" id="IPR008271">
    <property type="entry name" value="Ser/Thr_kinase_AS"/>
</dbReference>
<dbReference type="PANTHER" id="PTHR24349">
    <property type="entry name" value="SERINE/THREONINE-PROTEIN KINASE"/>
    <property type="match status" value="1"/>
</dbReference>
<dbReference type="InterPro" id="IPR000719">
    <property type="entry name" value="Prot_kinase_dom"/>
</dbReference>